<feature type="compositionally biased region" description="Basic and acidic residues" evidence="3">
    <location>
        <begin position="73"/>
        <end position="89"/>
    </location>
</feature>
<dbReference type="OrthoDB" id="1729737at2759"/>
<proteinExistence type="inferred from homology"/>
<evidence type="ECO:0000313" key="4">
    <source>
        <dbReference type="EMBL" id="KAH1064335.1"/>
    </source>
</evidence>
<dbReference type="GO" id="GO:0009630">
    <property type="term" value="P:gravitropism"/>
    <property type="evidence" value="ECO:0007669"/>
    <property type="project" value="InterPro"/>
</dbReference>
<keyword evidence="5" id="KW-1185">Reference proteome</keyword>
<feature type="region of interest" description="Disordered" evidence="3">
    <location>
        <begin position="68"/>
        <end position="89"/>
    </location>
</feature>
<dbReference type="PANTHER" id="PTHR34045">
    <property type="entry name" value="OS03G0406300 PROTEIN"/>
    <property type="match status" value="1"/>
</dbReference>
<keyword evidence="1" id="KW-0341">Growth regulation</keyword>
<reference evidence="4 5" key="1">
    <citation type="journal article" date="2021" name="Plant Biotechnol. J.">
        <title>Multi-omics assisted identification of the key and species-specific regulatory components of drought-tolerant mechanisms in Gossypium stocksii.</title>
        <authorList>
            <person name="Yu D."/>
            <person name="Ke L."/>
            <person name="Zhang D."/>
            <person name="Wu Y."/>
            <person name="Sun Y."/>
            <person name="Mei J."/>
            <person name="Sun J."/>
            <person name="Sun Y."/>
        </authorList>
    </citation>
    <scope>NUCLEOTIDE SEQUENCE [LARGE SCALE GENOMIC DNA]</scope>
    <source>
        <strain evidence="5">cv. E1</strain>
        <tissue evidence="4">Leaf</tissue>
    </source>
</reference>
<dbReference type="InterPro" id="IPR044683">
    <property type="entry name" value="LAZY"/>
</dbReference>
<dbReference type="PANTHER" id="PTHR34045:SF3">
    <property type="entry name" value="PROTEIN LAZY 4"/>
    <property type="match status" value="1"/>
</dbReference>
<dbReference type="EMBL" id="JAIQCV010000009">
    <property type="protein sequence ID" value="KAH1064335.1"/>
    <property type="molecule type" value="Genomic_DNA"/>
</dbReference>
<organism evidence="4 5">
    <name type="scientific">Gossypium stocksii</name>
    <dbReference type="NCBI Taxonomy" id="47602"/>
    <lineage>
        <taxon>Eukaryota</taxon>
        <taxon>Viridiplantae</taxon>
        <taxon>Streptophyta</taxon>
        <taxon>Embryophyta</taxon>
        <taxon>Tracheophyta</taxon>
        <taxon>Spermatophyta</taxon>
        <taxon>Magnoliopsida</taxon>
        <taxon>eudicotyledons</taxon>
        <taxon>Gunneridae</taxon>
        <taxon>Pentapetalae</taxon>
        <taxon>rosids</taxon>
        <taxon>malvids</taxon>
        <taxon>Malvales</taxon>
        <taxon>Malvaceae</taxon>
        <taxon>Malvoideae</taxon>
        <taxon>Gossypium</taxon>
    </lineage>
</organism>
<name>A0A9D3UXH9_9ROSI</name>
<evidence type="ECO:0000256" key="3">
    <source>
        <dbReference type="SAM" id="MobiDB-lite"/>
    </source>
</evidence>
<comment type="similarity">
    <text evidence="2">Belongs to the LAZY family.</text>
</comment>
<protein>
    <submittedName>
        <fullName evidence="4">Uncharacterized protein</fullName>
    </submittedName>
</protein>
<evidence type="ECO:0000256" key="2">
    <source>
        <dbReference type="ARBA" id="ARBA00024198"/>
    </source>
</evidence>
<gene>
    <name evidence="4" type="ORF">J1N35_029322</name>
</gene>
<accession>A0A9D3UXH9</accession>
<comment type="caution">
    <text evidence="4">The sequence shown here is derived from an EMBL/GenBank/DDBJ whole genome shotgun (WGS) entry which is preliminary data.</text>
</comment>
<dbReference type="Proteomes" id="UP000828251">
    <property type="component" value="Unassembled WGS sequence"/>
</dbReference>
<sequence length="187" mass="21260">MGFIYEVVDRAKPAIQQDCRYFTDWFCGAIGVSICSEFVEGLLIARRHSKDGDLLLCDLRNPLSQNTAQQDPFDIREEHEPSSSEDLHKFTPEEVEKLEKELTKLLSQKPASDVKKELANLPLDRFLNYPSSLEVDRMISNAVCSDSGDKSDQEDIDRTISVILGRCKDICAEKKRNPSAKNRFLSF</sequence>
<evidence type="ECO:0000256" key="1">
    <source>
        <dbReference type="ARBA" id="ARBA00022604"/>
    </source>
</evidence>
<dbReference type="AlphaFoldDB" id="A0A9D3UXH9"/>
<evidence type="ECO:0000313" key="5">
    <source>
        <dbReference type="Proteomes" id="UP000828251"/>
    </source>
</evidence>
<dbReference type="GO" id="GO:0040008">
    <property type="term" value="P:regulation of growth"/>
    <property type="evidence" value="ECO:0007669"/>
    <property type="project" value="InterPro"/>
</dbReference>